<evidence type="ECO:0000313" key="1">
    <source>
        <dbReference type="EMBL" id="CAF4775145.1"/>
    </source>
</evidence>
<gene>
    <name evidence="1" type="ORF">GIL414_LOCUS46108</name>
</gene>
<organism evidence="1 2">
    <name type="scientific">Rotaria magnacalcarata</name>
    <dbReference type="NCBI Taxonomy" id="392030"/>
    <lineage>
        <taxon>Eukaryota</taxon>
        <taxon>Metazoa</taxon>
        <taxon>Spiralia</taxon>
        <taxon>Gnathifera</taxon>
        <taxon>Rotifera</taxon>
        <taxon>Eurotatoria</taxon>
        <taxon>Bdelloidea</taxon>
        <taxon>Philodinida</taxon>
        <taxon>Philodinidae</taxon>
        <taxon>Rotaria</taxon>
    </lineage>
</organism>
<comment type="caution">
    <text evidence="1">The sequence shown here is derived from an EMBL/GenBank/DDBJ whole genome shotgun (WGS) entry which is preliminary data.</text>
</comment>
<dbReference type="AlphaFoldDB" id="A0A8S3AWU1"/>
<sequence length="25" mass="2671">MISRFSSESNNGYGTCGILGSITLY</sequence>
<reference evidence="1" key="1">
    <citation type="submission" date="2021-02" db="EMBL/GenBank/DDBJ databases">
        <authorList>
            <person name="Nowell W R."/>
        </authorList>
    </citation>
    <scope>NUCLEOTIDE SEQUENCE</scope>
</reference>
<proteinExistence type="predicted"/>
<name>A0A8S3AWU1_9BILA</name>
<dbReference type="Proteomes" id="UP000681720">
    <property type="component" value="Unassembled WGS sequence"/>
</dbReference>
<protein>
    <submittedName>
        <fullName evidence="1">Uncharacterized protein</fullName>
    </submittedName>
</protein>
<evidence type="ECO:0000313" key="2">
    <source>
        <dbReference type="Proteomes" id="UP000681720"/>
    </source>
</evidence>
<dbReference type="EMBL" id="CAJOBJ010143850">
    <property type="protein sequence ID" value="CAF4775145.1"/>
    <property type="molecule type" value="Genomic_DNA"/>
</dbReference>
<feature type="non-terminal residue" evidence="1">
    <location>
        <position position="25"/>
    </location>
</feature>
<accession>A0A8S3AWU1</accession>